<dbReference type="GO" id="GO:0006508">
    <property type="term" value="P:proteolysis"/>
    <property type="evidence" value="ECO:0007669"/>
    <property type="project" value="UniProtKB-KW"/>
</dbReference>
<evidence type="ECO:0000259" key="2">
    <source>
        <dbReference type="PROSITE" id="PS50240"/>
    </source>
</evidence>
<feature type="domain" description="Peptidase S1" evidence="2">
    <location>
        <begin position="1"/>
        <end position="179"/>
    </location>
</feature>
<dbReference type="InterPro" id="IPR001254">
    <property type="entry name" value="Trypsin_dom"/>
</dbReference>
<gene>
    <name evidence="3" type="ORF">PODLI_1B012708</name>
</gene>
<dbReference type="PANTHER" id="PTHR24271">
    <property type="entry name" value="KALLIKREIN-RELATED"/>
    <property type="match status" value="1"/>
</dbReference>
<proteinExistence type="predicted"/>
<evidence type="ECO:0000313" key="4">
    <source>
        <dbReference type="Proteomes" id="UP001178461"/>
    </source>
</evidence>
<sequence length="180" mass="20468">MGRSVLEDPTSQRLISCVDKVVLGAHDLKYVCKNYSVAHVYRHPKFMPKDITFSNDIHLLKSKVRRNENIRILPLPTSSRDLSEGTHCTVAGWSPNEENCPYMLYAAYASIYDRRKCQKFYPKIDRGKICAGHQYQGEMGDPLVCNGVAHGILSYSNPCPPAVYTRIAQYLPWIKKTMAK</sequence>
<dbReference type="EMBL" id="OX395144">
    <property type="protein sequence ID" value="CAI5799005.1"/>
    <property type="molecule type" value="Genomic_DNA"/>
</dbReference>
<dbReference type="CDD" id="cd00190">
    <property type="entry name" value="Tryp_SPc"/>
    <property type="match status" value="1"/>
</dbReference>
<dbReference type="Gene3D" id="2.40.10.10">
    <property type="entry name" value="Trypsin-like serine proteases"/>
    <property type="match status" value="1"/>
</dbReference>
<protein>
    <submittedName>
        <fullName evidence="3">Mast cell protease 1A-like</fullName>
    </submittedName>
</protein>
<keyword evidence="3" id="KW-0378">Hydrolase</keyword>
<dbReference type="AlphaFoldDB" id="A0AA35LMG0"/>
<dbReference type="Pfam" id="PF00089">
    <property type="entry name" value="Trypsin"/>
    <property type="match status" value="1"/>
</dbReference>
<dbReference type="Proteomes" id="UP001178461">
    <property type="component" value="Chromosome 18"/>
</dbReference>
<accession>A0AA35LMG0</accession>
<evidence type="ECO:0000313" key="3">
    <source>
        <dbReference type="EMBL" id="CAI5799005.1"/>
    </source>
</evidence>
<name>A0AA35LMG0_9SAUR</name>
<dbReference type="InterPro" id="IPR009003">
    <property type="entry name" value="Peptidase_S1_PA"/>
</dbReference>
<evidence type="ECO:0000256" key="1">
    <source>
        <dbReference type="ARBA" id="ARBA00023157"/>
    </source>
</evidence>
<keyword evidence="3" id="KW-0645">Protease</keyword>
<dbReference type="PANTHER" id="PTHR24271:SF90">
    <property type="entry name" value="PEPTIDASE S1 DOMAIN-CONTAINING PROTEIN"/>
    <property type="match status" value="1"/>
</dbReference>
<dbReference type="SUPFAM" id="SSF50494">
    <property type="entry name" value="Trypsin-like serine proteases"/>
    <property type="match status" value="1"/>
</dbReference>
<dbReference type="InterPro" id="IPR043504">
    <property type="entry name" value="Peptidase_S1_PA_chymotrypsin"/>
</dbReference>
<keyword evidence="1" id="KW-1015">Disulfide bond</keyword>
<organism evidence="3 4">
    <name type="scientific">Podarcis lilfordi</name>
    <name type="common">Lilford's wall lizard</name>
    <dbReference type="NCBI Taxonomy" id="74358"/>
    <lineage>
        <taxon>Eukaryota</taxon>
        <taxon>Metazoa</taxon>
        <taxon>Chordata</taxon>
        <taxon>Craniata</taxon>
        <taxon>Vertebrata</taxon>
        <taxon>Euteleostomi</taxon>
        <taxon>Lepidosauria</taxon>
        <taxon>Squamata</taxon>
        <taxon>Bifurcata</taxon>
        <taxon>Unidentata</taxon>
        <taxon>Episquamata</taxon>
        <taxon>Laterata</taxon>
        <taxon>Lacertibaenia</taxon>
        <taxon>Lacertidae</taxon>
        <taxon>Podarcis</taxon>
    </lineage>
</organism>
<dbReference type="GO" id="GO:0004252">
    <property type="term" value="F:serine-type endopeptidase activity"/>
    <property type="evidence" value="ECO:0007669"/>
    <property type="project" value="InterPro"/>
</dbReference>
<dbReference type="SMART" id="SM00020">
    <property type="entry name" value="Tryp_SPc"/>
    <property type="match status" value="1"/>
</dbReference>
<reference evidence="3" key="1">
    <citation type="submission" date="2022-12" db="EMBL/GenBank/DDBJ databases">
        <authorList>
            <person name="Alioto T."/>
            <person name="Alioto T."/>
            <person name="Gomez Garrido J."/>
        </authorList>
    </citation>
    <scope>NUCLEOTIDE SEQUENCE</scope>
</reference>
<dbReference type="PROSITE" id="PS50240">
    <property type="entry name" value="TRYPSIN_DOM"/>
    <property type="match status" value="1"/>
</dbReference>
<keyword evidence="4" id="KW-1185">Reference proteome</keyword>